<keyword evidence="2" id="KW-0812">Transmembrane</keyword>
<dbReference type="STRING" id="1236973.JCM9157_4726"/>
<evidence type="ECO:0000256" key="2">
    <source>
        <dbReference type="SAM" id="Phobius"/>
    </source>
</evidence>
<keyword evidence="1" id="KW-0175">Coiled coil</keyword>
<dbReference type="RefSeq" id="WP_035668187.1">
    <property type="nucleotide sequence ID" value="NZ_BAUV01000073.1"/>
</dbReference>
<accession>W4QZW9</accession>
<evidence type="ECO:0000313" key="4">
    <source>
        <dbReference type="Proteomes" id="UP000018896"/>
    </source>
</evidence>
<feature type="transmembrane region" description="Helical" evidence="2">
    <location>
        <begin position="92"/>
        <end position="117"/>
    </location>
</feature>
<dbReference type="SUPFAM" id="SSF158560">
    <property type="entry name" value="BH3980-like"/>
    <property type="match status" value="1"/>
</dbReference>
<feature type="transmembrane region" description="Helical" evidence="2">
    <location>
        <begin position="203"/>
        <end position="221"/>
    </location>
</feature>
<feature type="coiled-coil region" evidence="1">
    <location>
        <begin position="3"/>
        <end position="67"/>
    </location>
</feature>
<dbReference type="AlphaFoldDB" id="W4QZW9"/>
<dbReference type="PANTHER" id="PTHR41307:SF1">
    <property type="entry name" value="MEMBRANE PROTEIN"/>
    <property type="match status" value="1"/>
</dbReference>
<organism evidence="3 4">
    <name type="scientific">Halalkalibacter akibai (strain ATCC 43226 / DSM 21942 / CIP 109018 / JCM 9157 / 1139)</name>
    <name type="common">Bacillus akibai</name>
    <dbReference type="NCBI Taxonomy" id="1236973"/>
    <lineage>
        <taxon>Bacteria</taxon>
        <taxon>Bacillati</taxon>
        <taxon>Bacillota</taxon>
        <taxon>Bacilli</taxon>
        <taxon>Bacillales</taxon>
        <taxon>Bacillaceae</taxon>
        <taxon>Halalkalibacter</taxon>
    </lineage>
</organism>
<proteinExistence type="predicted"/>
<keyword evidence="2" id="KW-1133">Transmembrane helix</keyword>
<comment type="caution">
    <text evidence="3">The sequence shown here is derived from an EMBL/GenBank/DDBJ whole genome shotgun (WGS) entry which is preliminary data.</text>
</comment>
<dbReference type="eggNOG" id="COG4858">
    <property type="taxonomic scope" value="Bacteria"/>
</dbReference>
<evidence type="ECO:0000313" key="3">
    <source>
        <dbReference type="EMBL" id="GAE37427.1"/>
    </source>
</evidence>
<dbReference type="EMBL" id="BAUV01000073">
    <property type="protein sequence ID" value="GAE37427.1"/>
    <property type="molecule type" value="Genomic_DNA"/>
</dbReference>
<dbReference type="OrthoDB" id="1655249at2"/>
<reference evidence="3 4" key="1">
    <citation type="journal article" date="2014" name="Genome Announc.">
        <title>Draft Genome Sequences of Three Alkaliphilic Bacillus Strains, Bacillus wakoensis JCM 9140T, Bacillus akibai JCM 9157T, and Bacillus hemicellulosilyticus JCM 9152T.</title>
        <authorList>
            <person name="Yuki M."/>
            <person name="Oshima K."/>
            <person name="Suda W."/>
            <person name="Oshida Y."/>
            <person name="Kitamura K."/>
            <person name="Iida T."/>
            <person name="Hattori M."/>
            <person name="Ohkuma M."/>
        </authorList>
    </citation>
    <scope>NUCLEOTIDE SEQUENCE [LARGE SCALE GENOMIC DNA]</scope>
    <source>
        <strain evidence="3 4">JCM 9157</strain>
    </source>
</reference>
<dbReference type="InterPro" id="IPR009214">
    <property type="entry name" value="DUF1129"/>
</dbReference>
<dbReference type="Pfam" id="PF06570">
    <property type="entry name" value="DUF1129"/>
    <property type="match status" value="1"/>
</dbReference>
<protein>
    <recommendedName>
        <fullName evidence="5">DUF1129 family protein</fullName>
    </recommendedName>
</protein>
<keyword evidence="2" id="KW-0472">Membrane</keyword>
<sequence length="225" mass="26051">MNAQLLIKENNEKRKQLNKENKEFYEDMLLYIRLSFDKSDLETEEILMELLDHLVEAQNENRTAKDLFGDNPRAYANEIIGELPAMITKKRVLYVLMGIFNFLAVAAFINGLVHTVLHYAFGLFEPVKTFYLGSVTVLTVLSLAIAFTVLYVFMQYMRWTCFKQVSKLKEFWLGGLLFGVLPFGCFFLLIATMPDFGPAITFPLYWLIVLGVALYMVGFFFKKRI</sequence>
<gene>
    <name evidence="3" type="ORF">JCM9157_4726</name>
</gene>
<dbReference type="PANTHER" id="PTHR41307">
    <property type="entry name" value="MEMBRANE PROTEIN-RELATED"/>
    <property type="match status" value="1"/>
</dbReference>
<evidence type="ECO:0008006" key="5">
    <source>
        <dbReference type="Google" id="ProtNLM"/>
    </source>
</evidence>
<evidence type="ECO:0000256" key="1">
    <source>
        <dbReference type="SAM" id="Coils"/>
    </source>
</evidence>
<feature type="transmembrane region" description="Helical" evidence="2">
    <location>
        <begin position="171"/>
        <end position="191"/>
    </location>
</feature>
<dbReference type="Proteomes" id="UP000018896">
    <property type="component" value="Unassembled WGS sequence"/>
</dbReference>
<feature type="transmembrane region" description="Helical" evidence="2">
    <location>
        <begin position="129"/>
        <end position="151"/>
    </location>
</feature>
<name>W4QZW9_HALA3</name>
<dbReference type="Gene3D" id="1.10.1900.10">
    <property type="entry name" value="c-terminal domain of poly(a) binding protein"/>
    <property type="match status" value="1"/>
</dbReference>
<keyword evidence="4" id="KW-1185">Reference proteome</keyword>